<evidence type="ECO:0000313" key="2">
    <source>
        <dbReference type="Proteomes" id="UP000029435"/>
    </source>
</evidence>
<name>A0A0M2EZH5_9GAMM</name>
<evidence type="ECO:0000313" key="1">
    <source>
        <dbReference type="EMBL" id="KGA32320.1"/>
    </source>
</evidence>
<comment type="caution">
    <text evidence="1">The sequence shown here is derived from an EMBL/GenBank/DDBJ whole genome shotgun (WGS) entry which is preliminary data.</text>
</comment>
<reference evidence="1 2" key="1">
    <citation type="submission" date="2014-08" db="EMBL/GenBank/DDBJ databases">
        <title>Genome sequences of NCPPB Pectobacterium isolates.</title>
        <authorList>
            <person name="Glover R.H."/>
            <person name="Sapp M."/>
            <person name="Elphinstone J."/>
        </authorList>
    </citation>
    <scope>NUCLEOTIDE SEQUENCE [LARGE SCALE GENOMIC DNA]</scope>
    <source>
        <strain evidence="1 2">LMG 21372</strain>
    </source>
</reference>
<dbReference type="AlphaFoldDB" id="A0A0M2EZH5"/>
<dbReference type="STRING" id="180957.B5S52_03690"/>
<organism evidence="1 2">
    <name type="scientific">Pectobacterium brasiliense</name>
    <dbReference type="NCBI Taxonomy" id="180957"/>
    <lineage>
        <taxon>Bacteria</taxon>
        <taxon>Pseudomonadati</taxon>
        <taxon>Pseudomonadota</taxon>
        <taxon>Gammaproteobacteria</taxon>
        <taxon>Enterobacterales</taxon>
        <taxon>Pectobacteriaceae</taxon>
        <taxon>Pectobacterium</taxon>
    </lineage>
</organism>
<evidence type="ECO:0008006" key="3">
    <source>
        <dbReference type="Google" id="ProtNLM"/>
    </source>
</evidence>
<dbReference type="EMBL" id="JQOD01000006">
    <property type="protein sequence ID" value="KGA32320.1"/>
    <property type="molecule type" value="Genomic_DNA"/>
</dbReference>
<sequence>MKKYLGIIMMALWLSGCDGEKTLSEGKYLVEDIRVVFDNSKHPEANENRDNLQEHIAKNLKSIKNDLYFNLTPTQVSYYSADGEYTEEMKDNRIRVNGMWHTLNITGKNTVTFVSDKSAACAFYYCEITMVLKKTEEQSPALLKIQQRFEEHKKAYQAWLLEEKAVFNRAPMNDFPGIPFYPEEYFTIKLPFSMYDKLSLQEHGMYIRKMGRLLIDRENKDTQIYSYRDKQNNTDIDLFTVSAAKEDFNLASWLEGQKGVLFQSENGAAYDNQQGKLEAVYFQYDEAKQRYFIGLANAEDTVALANAFAVLRTMDERYRGEQALSMYDLALSQPELEAKYGVKIADEFTIAEMHQAIWKALEQRMEKPERFIKRSMSKTRIEIRFPSEVFKYDVYFTISPQSIPELMAETKEIVPEGKEVDNLFIYGDSAFVGYEYNVNVGSGLTLQFLVPKDAGTPLERLMFLHVLRQLDVTRFPAIAAQEKKNLFTYGEATSFKNNLDNRYFKVEEGLIDSTGKLIVKNPDDGYFEFTYESPHIQAIHYKSKGEGNYSRVPGVTVFDEKGKLISHQAD</sequence>
<protein>
    <recommendedName>
        <fullName evidence="3">Lipoprotein</fullName>
    </recommendedName>
</protein>
<dbReference type="OrthoDB" id="6461546at2"/>
<dbReference type="Proteomes" id="UP000029435">
    <property type="component" value="Unassembled WGS sequence"/>
</dbReference>
<proteinExistence type="predicted"/>
<dbReference type="PROSITE" id="PS51257">
    <property type="entry name" value="PROKAR_LIPOPROTEIN"/>
    <property type="match status" value="1"/>
</dbReference>
<gene>
    <name evidence="1" type="ORF">KU74_18720</name>
</gene>
<accession>A0A0M2EZH5</accession>
<dbReference type="RefSeq" id="WP_039317185.1">
    <property type="nucleotide sequence ID" value="NZ_JACGFM010000005.1"/>
</dbReference>